<dbReference type="GO" id="GO:0005886">
    <property type="term" value="C:plasma membrane"/>
    <property type="evidence" value="ECO:0007669"/>
    <property type="project" value="TreeGrafter"/>
</dbReference>
<protein>
    <submittedName>
        <fullName evidence="6">ABC transporter ATP-binding protein</fullName>
    </submittedName>
</protein>
<dbReference type="InterPro" id="IPR003439">
    <property type="entry name" value="ABC_transporter-like_ATP-bd"/>
</dbReference>
<evidence type="ECO:0000256" key="3">
    <source>
        <dbReference type="ARBA" id="ARBA00022741"/>
    </source>
</evidence>
<evidence type="ECO:0000313" key="6">
    <source>
        <dbReference type="EMBL" id="QIM50795.1"/>
    </source>
</evidence>
<keyword evidence="3" id="KW-0547">Nucleotide-binding</keyword>
<dbReference type="Pfam" id="PF00005">
    <property type="entry name" value="ABC_tran"/>
    <property type="match status" value="1"/>
</dbReference>
<dbReference type="AlphaFoldDB" id="A0A6G8ICL0"/>
<evidence type="ECO:0000256" key="2">
    <source>
        <dbReference type="ARBA" id="ARBA00022475"/>
    </source>
</evidence>
<evidence type="ECO:0000259" key="5">
    <source>
        <dbReference type="PROSITE" id="PS50893"/>
    </source>
</evidence>
<dbReference type="SUPFAM" id="SSF52540">
    <property type="entry name" value="P-loop containing nucleoside triphosphate hydrolases"/>
    <property type="match status" value="1"/>
</dbReference>
<organism evidence="6 7">
    <name type="scientific">Hydrogenophaga crocea</name>
    <dbReference type="NCBI Taxonomy" id="2716225"/>
    <lineage>
        <taxon>Bacteria</taxon>
        <taxon>Pseudomonadati</taxon>
        <taxon>Pseudomonadota</taxon>
        <taxon>Betaproteobacteria</taxon>
        <taxon>Burkholderiales</taxon>
        <taxon>Comamonadaceae</taxon>
        <taxon>Hydrogenophaga</taxon>
    </lineage>
</organism>
<dbReference type="InterPro" id="IPR051120">
    <property type="entry name" value="ABC_AA/LPS_Transport"/>
</dbReference>
<evidence type="ECO:0000256" key="1">
    <source>
        <dbReference type="ARBA" id="ARBA00022448"/>
    </source>
</evidence>
<gene>
    <name evidence="6" type="ORF">G9Q37_00945</name>
</gene>
<dbReference type="InterPro" id="IPR032823">
    <property type="entry name" value="BCA_ABC_TP_C"/>
</dbReference>
<dbReference type="EMBL" id="CP049989">
    <property type="protein sequence ID" value="QIM50795.1"/>
    <property type="molecule type" value="Genomic_DNA"/>
</dbReference>
<reference evidence="6 7" key="1">
    <citation type="submission" date="2020-03" db="EMBL/GenBank/DDBJ databases">
        <title>Hydrogenophaga sp. nov. isolated from cyanobacterial mat.</title>
        <authorList>
            <person name="Thorat V."/>
            <person name="Kirdat K."/>
            <person name="Tiwarekar B."/>
            <person name="Costa E.D."/>
            <person name="Yadav A."/>
        </authorList>
    </citation>
    <scope>NUCLEOTIDE SEQUENCE [LARGE SCALE GENOMIC DNA]</scope>
    <source>
        <strain evidence="6 7">BA0156</strain>
    </source>
</reference>
<dbReference type="InterPro" id="IPR027417">
    <property type="entry name" value="P-loop_NTPase"/>
</dbReference>
<sequence length="249" mass="27172">MSAILSVQGLSVQFGALKAVHDVSFEAQPGRITAVIGPNGAGKSSLFNLISGAIRPTAGSVRFDGRDVTSQAPHQLLANGLSRSFQITNLFFDLTVRENLRLAAQFLERGRGLFRPLVRSTIASHRVDELLGQFELRAKADELAGYLSHGEQRRLEIAVSLASRPRMLLLDEPTQGMSHTDTRETESLIRGLSRDHGLSILLVEHDVDLVMQLSDHVVVMHQGQKLAEGPPAEVRANPAVQAAYFGEKH</sequence>
<dbReference type="PANTHER" id="PTHR45772">
    <property type="entry name" value="CONSERVED COMPONENT OF ABC TRANSPORTER FOR NATURAL AMINO ACIDS-RELATED"/>
    <property type="match status" value="1"/>
</dbReference>
<dbReference type="Gene3D" id="3.40.50.300">
    <property type="entry name" value="P-loop containing nucleotide triphosphate hydrolases"/>
    <property type="match status" value="1"/>
</dbReference>
<evidence type="ECO:0000256" key="4">
    <source>
        <dbReference type="ARBA" id="ARBA00022840"/>
    </source>
</evidence>
<accession>A0A6G8ICL0</accession>
<dbReference type="PROSITE" id="PS50893">
    <property type="entry name" value="ABC_TRANSPORTER_2"/>
    <property type="match status" value="1"/>
</dbReference>
<proteinExistence type="predicted"/>
<dbReference type="PANTHER" id="PTHR45772:SF9">
    <property type="entry name" value="CONSERVED COMPONENT OF ABC TRANSPORTER FOR NATURAL AMINO ACIDS"/>
    <property type="match status" value="1"/>
</dbReference>
<dbReference type="Proteomes" id="UP000503162">
    <property type="component" value="Chromosome"/>
</dbReference>
<dbReference type="GO" id="GO:0005524">
    <property type="term" value="F:ATP binding"/>
    <property type="evidence" value="ECO:0007669"/>
    <property type="project" value="UniProtKB-KW"/>
</dbReference>
<dbReference type="SMART" id="SM00382">
    <property type="entry name" value="AAA"/>
    <property type="match status" value="1"/>
</dbReference>
<keyword evidence="1" id="KW-0813">Transport</keyword>
<keyword evidence="7" id="KW-1185">Reference proteome</keyword>
<evidence type="ECO:0000313" key="7">
    <source>
        <dbReference type="Proteomes" id="UP000503162"/>
    </source>
</evidence>
<dbReference type="Pfam" id="PF12399">
    <property type="entry name" value="BCA_ABC_TP_C"/>
    <property type="match status" value="1"/>
</dbReference>
<keyword evidence="2" id="KW-0472">Membrane</keyword>
<dbReference type="GO" id="GO:0016887">
    <property type="term" value="F:ATP hydrolysis activity"/>
    <property type="evidence" value="ECO:0007669"/>
    <property type="project" value="InterPro"/>
</dbReference>
<feature type="domain" description="ABC transporter" evidence="5">
    <location>
        <begin position="5"/>
        <end position="247"/>
    </location>
</feature>
<dbReference type="InterPro" id="IPR003593">
    <property type="entry name" value="AAA+_ATPase"/>
</dbReference>
<dbReference type="KEGG" id="hcz:G9Q37_00945"/>
<keyword evidence="2" id="KW-1003">Cell membrane</keyword>
<dbReference type="PROSITE" id="PS00211">
    <property type="entry name" value="ABC_TRANSPORTER_1"/>
    <property type="match status" value="1"/>
</dbReference>
<dbReference type="CDD" id="cd03219">
    <property type="entry name" value="ABC_Mj1267_LivG_branched"/>
    <property type="match status" value="1"/>
</dbReference>
<keyword evidence="4 6" id="KW-0067">ATP-binding</keyword>
<dbReference type="RefSeq" id="WP_166223233.1">
    <property type="nucleotide sequence ID" value="NZ_CP049989.1"/>
</dbReference>
<dbReference type="FunFam" id="3.40.50.300:FF:000421">
    <property type="entry name" value="Branched-chain amino acid ABC transporter ATP-binding protein"/>
    <property type="match status" value="1"/>
</dbReference>
<dbReference type="InterPro" id="IPR017871">
    <property type="entry name" value="ABC_transporter-like_CS"/>
</dbReference>
<name>A0A6G8ICL0_9BURK</name>